<comment type="caution">
    <text evidence="6">The sequence shown here is derived from an EMBL/GenBank/DDBJ whole genome shotgun (WGS) entry which is preliminary data.</text>
</comment>
<dbReference type="RefSeq" id="WP_145651420.1">
    <property type="nucleotide sequence ID" value="NZ_VLLB01000008.1"/>
</dbReference>
<dbReference type="AlphaFoldDB" id="A0A562R284"/>
<evidence type="ECO:0000259" key="5">
    <source>
        <dbReference type="PROSITE" id="PS50931"/>
    </source>
</evidence>
<dbReference type="OrthoDB" id="9072091at2"/>
<dbReference type="Proteomes" id="UP000318431">
    <property type="component" value="Unassembled WGS sequence"/>
</dbReference>
<keyword evidence="7" id="KW-1185">Reference proteome</keyword>
<dbReference type="GO" id="GO:0043565">
    <property type="term" value="F:sequence-specific DNA binding"/>
    <property type="evidence" value="ECO:0007669"/>
    <property type="project" value="TreeGrafter"/>
</dbReference>
<protein>
    <submittedName>
        <fullName evidence="6">DNA-binding transcriptional LysR family regulator</fullName>
    </submittedName>
</protein>
<dbReference type="Gene3D" id="3.40.190.290">
    <property type="match status" value="1"/>
</dbReference>
<accession>A0A562R284</accession>
<keyword evidence="2" id="KW-0805">Transcription regulation</keyword>
<evidence type="ECO:0000313" key="7">
    <source>
        <dbReference type="Proteomes" id="UP000318431"/>
    </source>
</evidence>
<dbReference type="PANTHER" id="PTHR30537">
    <property type="entry name" value="HTH-TYPE TRANSCRIPTIONAL REGULATOR"/>
    <property type="match status" value="1"/>
</dbReference>
<dbReference type="Pfam" id="PF00126">
    <property type="entry name" value="HTH_1"/>
    <property type="match status" value="1"/>
</dbReference>
<name>A0A562R284_9BURK</name>
<dbReference type="Gene3D" id="1.10.10.10">
    <property type="entry name" value="Winged helix-like DNA-binding domain superfamily/Winged helix DNA-binding domain"/>
    <property type="match status" value="1"/>
</dbReference>
<dbReference type="InterPro" id="IPR005119">
    <property type="entry name" value="LysR_subst-bd"/>
</dbReference>
<dbReference type="PANTHER" id="PTHR30537:SF68">
    <property type="entry name" value="TRANSCRIPTIONAL REGULATOR-RELATED"/>
    <property type="match status" value="1"/>
</dbReference>
<keyword evidence="4" id="KW-0804">Transcription</keyword>
<dbReference type="SUPFAM" id="SSF46785">
    <property type="entry name" value="Winged helix' DNA-binding domain"/>
    <property type="match status" value="1"/>
</dbReference>
<keyword evidence="3 6" id="KW-0238">DNA-binding</keyword>
<dbReference type="InterPro" id="IPR036390">
    <property type="entry name" value="WH_DNA-bd_sf"/>
</dbReference>
<dbReference type="InterPro" id="IPR036388">
    <property type="entry name" value="WH-like_DNA-bd_sf"/>
</dbReference>
<reference evidence="6 7" key="1">
    <citation type="journal article" date="2015" name="Stand. Genomic Sci.">
        <title>Genomic Encyclopedia of Bacterial and Archaeal Type Strains, Phase III: the genomes of soil and plant-associated and newly described type strains.</title>
        <authorList>
            <person name="Whitman W.B."/>
            <person name="Woyke T."/>
            <person name="Klenk H.P."/>
            <person name="Zhou Y."/>
            <person name="Lilburn T.G."/>
            <person name="Beck B.J."/>
            <person name="De Vos P."/>
            <person name="Vandamme P."/>
            <person name="Eisen J.A."/>
            <person name="Garrity G."/>
            <person name="Hugenholtz P."/>
            <person name="Kyrpides N.C."/>
        </authorList>
    </citation>
    <scope>NUCLEOTIDE SEQUENCE [LARGE SCALE GENOMIC DNA]</scope>
    <source>
        <strain evidence="6 7">CGMCC 1.10822</strain>
    </source>
</reference>
<proteinExistence type="inferred from homology"/>
<dbReference type="SUPFAM" id="SSF53850">
    <property type="entry name" value="Periplasmic binding protein-like II"/>
    <property type="match status" value="1"/>
</dbReference>
<dbReference type="InterPro" id="IPR000847">
    <property type="entry name" value="LysR_HTH_N"/>
</dbReference>
<organism evidence="6 7">
    <name type="scientific">Pseudoduganella lurida</name>
    <dbReference type="NCBI Taxonomy" id="1036180"/>
    <lineage>
        <taxon>Bacteria</taxon>
        <taxon>Pseudomonadati</taxon>
        <taxon>Pseudomonadota</taxon>
        <taxon>Betaproteobacteria</taxon>
        <taxon>Burkholderiales</taxon>
        <taxon>Oxalobacteraceae</taxon>
        <taxon>Telluria group</taxon>
        <taxon>Pseudoduganella</taxon>
    </lineage>
</organism>
<dbReference type="EMBL" id="VLLB01000008">
    <property type="protein sequence ID" value="TWI62570.1"/>
    <property type="molecule type" value="Genomic_DNA"/>
</dbReference>
<evidence type="ECO:0000256" key="2">
    <source>
        <dbReference type="ARBA" id="ARBA00023015"/>
    </source>
</evidence>
<evidence type="ECO:0000256" key="3">
    <source>
        <dbReference type="ARBA" id="ARBA00023125"/>
    </source>
</evidence>
<gene>
    <name evidence="6" type="ORF">IP91_04091</name>
</gene>
<dbReference type="GO" id="GO:0006351">
    <property type="term" value="P:DNA-templated transcription"/>
    <property type="evidence" value="ECO:0007669"/>
    <property type="project" value="TreeGrafter"/>
</dbReference>
<dbReference type="CDD" id="cd08422">
    <property type="entry name" value="PBP2_CrgA_like"/>
    <property type="match status" value="1"/>
</dbReference>
<feature type="domain" description="HTH lysR-type" evidence="5">
    <location>
        <begin position="3"/>
        <end position="60"/>
    </location>
</feature>
<evidence type="ECO:0000256" key="4">
    <source>
        <dbReference type="ARBA" id="ARBA00023163"/>
    </source>
</evidence>
<sequence length="317" mass="35700">MQIDLRLIEAFALVMRNGSLTRAEEVSGISKATLSRQIMSLEQTLGATLMTRRARGVVPTEPGRVFFAHCEEMLADLAGRIETARVQMQELDSGVTGTLNILADSVFSTAFVCHVTRLFRERYPNVECRMDIAWGGNLPDVSDMDCYVCAEPPDLPNVVAKLLGRISHGLYASPAYLQRRGIPVTPLDISRHDSIILGESQGASEKTMLHSDRHSQPYVPKCSVATNDYWVMKSFCLDGTGIALLPDFFARPEVTRRTLVPVLPNWKPERTRIYCAYQQQRYKTRKLKDFVDLMTTSVRHMDSYNQYVGFPSVLRTS</sequence>
<comment type="similarity">
    <text evidence="1">Belongs to the LysR transcriptional regulatory family.</text>
</comment>
<evidence type="ECO:0000313" key="6">
    <source>
        <dbReference type="EMBL" id="TWI62570.1"/>
    </source>
</evidence>
<dbReference type="PROSITE" id="PS50931">
    <property type="entry name" value="HTH_LYSR"/>
    <property type="match status" value="1"/>
</dbReference>
<evidence type="ECO:0000256" key="1">
    <source>
        <dbReference type="ARBA" id="ARBA00009437"/>
    </source>
</evidence>
<dbReference type="GO" id="GO:0003700">
    <property type="term" value="F:DNA-binding transcription factor activity"/>
    <property type="evidence" value="ECO:0007669"/>
    <property type="project" value="InterPro"/>
</dbReference>
<dbReference type="InterPro" id="IPR058163">
    <property type="entry name" value="LysR-type_TF_proteobact-type"/>
</dbReference>
<dbReference type="Pfam" id="PF03466">
    <property type="entry name" value="LysR_substrate"/>
    <property type="match status" value="1"/>
</dbReference>